<evidence type="ECO:0000313" key="3">
    <source>
        <dbReference type="EMBL" id="KAF6064962.1"/>
    </source>
</evidence>
<organism evidence="3 4">
    <name type="scientific">Candida albicans</name>
    <name type="common">Yeast</name>
    <dbReference type="NCBI Taxonomy" id="5476"/>
    <lineage>
        <taxon>Eukaryota</taxon>
        <taxon>Fungi</taxon>
        <taxon>Dikarya</taxon>
        <taxon>Ascomycota</taxon>
        <taxon>Saccharomycotina</taxon>
        <taxon>Pichiomycetes</taxon>
        <taxon>Debaryomycetaceae</taxon>
        <taxon>Candida/Lodderomyces clade</taxon>
        <taxon>Candida</taxon>
    </lineage>
</organism>
<reference evidence="3 4" key="1">
    <citation type="submission" date="2020-03" db="EMBL/GenBank/DDBJ databases">
        <title>FDA dAtabase for Regulatory Grade micrObial Sequences (FDA-ARGOS): Supporting development and validation of Infectious Disease Dx tests.</title>
        <authorList>
            <person name="Campos J."/>
            <person name="Goldberg B."/>
            <person name="Tallon L."/>
            <person name="Sadzewicz L."/>
            <person name="Vavikolanu K."/>
            <person name="Mehta A."/>
            <person name="Aluvathingal J."/>
            <person name="Nadendla S."/>
            <person name="Nandy P."/>
            <person name="Geyer C."/>
            <person name="Yan Y."/>
            <person name="Sichtig H."/>
        </authorList>
    </citation>
    <scope>NUCLEOTIDE SEQUENCE [LARGE SCALE GENOMIC DNA]</scope>
    <source>
        <strain evidence="3 4">FDAARGOS_656</strain>
    </source>
</reference>
<feature type="compositionally biased region" description="Basic and acidic residues" evidence="2">
    <location>
        <begin position="18"/>
        <end position="30"/>
    </location>
</feature>
<feature type="compositionally biased region" description="Polar residues" evidence="2">
    <location>
        <begin position="86"/>
        <end position="96"/>
    </location>
</feature>
<dbReference type="EMBL" id="JABWAD010000059">
    <property type="protein sequence ID" value="KAF6064962.1"/>
    <property type="molecule type" value="Genomic_DNA"/>
</dbReference>
<feature type="compositionally biased region" description="Polar residues" evidence="2">
    <location>
        <begin position="446"/>
        <end position="457"/>
    </location>
</feature>
<evidence type="ECO:0000313" key="4">
    <source>
        <dbReference type="Proteomes" id="UP000536275"/>
    </source>
</evidence>
<dbReference type="Proteomes" id="UP000536275">
    <property type="component" value="Unassembled WGS sequence"/>
</dbReference>
<name>A0A8H6BUN1_CANAX</name>
<evidence type="ECO:0000256" key="1">
    <source>
        <dbReference type="SAM" id="Coils"/>
    </source>
</evidence>
<feature type="region of interest" description="Disordered" evidence="2">
    <location>
        <begin position="304"/>
        <end position="338"/>
    </location>
</feature>
<dbReference type="AlphaFoldDB" id="A0A8H6BUN1"/>
<feature type="region of interest" description="Disordered" evidence="2">
    <location>
        <begin position="57"/>
        <end position="129"/>
    </location>
</feature>
<feature type="compositionally biased region" description="Basic and acidic residues" evidence="2">
    <location>
        <begin position="304"/>
        <end position="323"/>
    </location>
</feature>
<protein>
    <submittedName>
        <fullName evidence="3">Uncharacterized protein</fullName>
    </submittedName>
</protein>
<feature type="compositionally biased region" description="Polar residues" evidence="2">
    <location>
        <begin position="407"/>
        <end position="425"/>
    </location>
</feature>
<sequence>MEDSTEDIIKSFTLEQSPEIKPKPKSKTSDLTDIVYAMDDDSIKMKKFTIFDDKYDQNISDSEHDLTPIKRKRQSAQSAPPPPATKFSSSIPQKPTLSPKKLATSPTKNYTDHINQLRSGPNSPKKYQDDENIRSLKYEIKRLKQEQNLKLENLQHKIDYLTNERDELQNQLTSMSFENDKLTKKNRSLSHENNHLTLENSKLKTKEYSNEELQSENNKLQRVNSTLRNERDELVKDFNITRDKLKKYYDLYLHCQKAHAKEMKKRIEVDGDKPISDKPMADNSTNQELVDVLKKLSEMMIEQKKISEPSAAVEKDTTSEDKTPPIPNTANSSDTPRMVSDFLEDFIKRVFEEMSSNNKNTLSPKQAINSQTYSQPNNFSNNTVPPSQSAAYNPSNSQPAPPPQPATNFYSSSTPNTNGYNQSSQSDERPETFELPHVAKDHWLQRPTSERSTQSTKYMKMDPEDIRKLVSVITDQLKKEQKSEKPSNVVEMETPVEKCQCCHGNPRNVTDTNNNQKLCQSCLNKGDFTMSEFMGRSN</sequence>
<dbReference type="SMR" id="A0A8H6BUN1"/>
<feature type="coiled-coil region" evidence="1">
    <location>
        <begin position="144"/>
        <end position="237"/>
    </location>
</feature>
<feature type="compositionally biased region" description="Basic and acidic residues" evidence="2">
    <location>
        <begin position="57"/>
        <end position="68"/>
    </location>
</feature>
<comment type="caution">
    <text evidence="3">The sequence shown here is derived from an EMBL/GenBank/DDBJ whole genome shotgun (WGS) entry which is preliminary data.</text>
</comment>
<accession>A0A8H6BUN1</accession>
<feature type="region of interest" description="Disordered" evidence="2">
    <location>
        <begin position="1"/>
        <end position="31"/>
    </location>
</feature>
<feature type="compositionally biased region" description="Basic and acidic residues" evidence="2">
    <location>
        <begin position="426"/>
        <end position="444"/>
    </location>
</feature>
<evidence type="ECO:0000256" key="2">
    <source>
        <dbReference type="SAM" id="MobiDB-lite"/>
    </source>
</evidence>
<keyword evidence="1" id="KW-0175">Coiled coil</keyword>
<gene>
    <name evidence="3" type="ORF">FOB64_004741</name>
</gene>
<proteinExistence type="predicted"/>
<feature type="compositionally biased region" description="Polar residues" evidence="2">
    <location>
        <begin position="355"/>
        <end position="392"/>
    </location>
</feature>
<feature type="compositionally biased region" description="Polar residues" evidence="2">
    <location>
        <begin position="104"/>
        <end position="122"/>
    </location>
</feature>
<feature type="region of interest" description="Disordered" evidence="2">
    <location>
        <begin position="355"/>
        <end position="458"/>
    </location>
</feature>